<dbReference type="KEGG" id="lcd:clem_08220"/>
<accession>A0A222P2Y1</accession>
<name>A0A222P2Y1_9GAMM</name>
<dbReference type="AlphaFoldDB" id="A0A222P2Y1"/>
<dbReference type="RefSeq" id="WP_094091170.1">
    <property type="nucleotide sequence ID" value="NZ_CP016397.1"/>
</dbReference>
<proteinExistence type="predicted"/>
<protein>
    <submittedName>
        <fullName evidence="1">Uncharacterized protein</fullName>
    </submittedName>
</protein>
<evidence type="ECO:0000313" key="1">
    <source>
        <dbReference type="EMBL" id="ASQ46196.1"/>
    </source>
</evidence>
<keyword evidence="2" id="KW-1185">Reference proteome</keyword>
<reference evidence="2" key="1">
    <citation type="submission" date="2016-07" db="EMBL/GenBank/DDBJ databases">
        <authorList>
            <person name="Florea S."/>
            <person name="Webb J.S."/>
            <person name="Jaromczyk J."/>
            <person name="Schardl C.L."/>
        </authorList>
    </citation>
    <scope>NUCLEOTIDE SEQUENCE [LARGE SCALE GENOMIC DNA]</scope>
    <source>
        <strain evidence="2">CDC-D5610</strain>
    </source>
</reference>
<dbReference type="EMBL" id="CP016397">
    <property type="protein sequence ID" value="ASQ46196.1"/>
    <property type="molecule type" value="Genomic_DNA"/>
</dbReference>
<evidence type="ECO:0000313" key="2">
    <source>
        <dbReference type="Proteomes" id="UP000201728"/>
    </source>
</evidence>
<dbReference type="Proteomes" id="UP000201728">
    <property type="component" value="Chromosome"/>
</dbReference>
<sequence length="345" mass="40008">MSGISNFSFRRPQSASSISVPQMVQRSQSFNAASSKRDNQPVKTVISEAIGRFNDIYNLMIQELKNELGIIKVGPYRSLEHKRINVFYDKTYKGLLDLYESSKERVQPKAMYIELITLLTLLLIKDEFYSSLVDKAERSAGFLTKMRKIVSKPTDTLNWPGEERELCKMSQLYSKKLLERLLMLNEGKKLKGNGEQEKLFVFIIKRVQFYYSKPSAIAVLPQIETLNKWLAVLASIIAETSLTSKNKYFSVIKNISAKVSERFQLPETTEQELLKDTSTFRSPRIKRERYECSICELSKNMNTLFRSPSIRRERYEYSFGESRRTIPSSVANEQQAKFRLCESWV</sequence>
<gene>
    <name evidence="1" type="ORF">clem_08220</name>
</gene>
<organism evidence="1 2">
    <name type="scientific">Legionella clemsonensis</name>
    <dbReference type="NCBI Taxonomy" id="1867846"/>
    <lineage>
        <taxon>Bacteria</taxon>
        <taxon>Pseudomonadati</taxon>
        <taxon>Pseudomonadota</taxon>
        <taxon>Gammaproteobacteria</taxon>
        <taxon>Legionellales</taxon>
        <taxon>Legionellaceae</taxon>
        <taxon>Legionella</taxon>
    </lineage>
</organism>